<dbReference type="EMBL" id="QNBC01000081">
    <property type="protein sequence ID" value="RKX65613.1"/>
    <property type="molecule type" value="Genomic_DNA"/>
</dbReference>
<gene>
    <name evidence="1" type="ORF">DRP44_05965</name>
</gene>
<name>A0A660S8C8_UNCT6</name>
<dbReference type="Proteomes" id="UP000282321">
    <property type="component" value="Unassembled WGS sequence"/>
</dbReference>
<reference evidence="1 2" key="1">
    <citation type="submission" date="2018-06" db="EMBL/GenBank/DDBJ databases">
        <title>Extensive metabolic versatility and redundancy in microbially diverse, dynamic hydrothermal sediments.</title>
        <authorList>
            <person name="Dombrowski N."/>
            <person name="Teske A."/>
            <person name="Baker B.J."/>
        </authorList>
    </citation>
    <scope>NUCLEOTIDE SEQUENCE [LARGE SCALE GENOMIC DNA]</scope>
    <source>
        <strain evidence="1">B35_G9</strain>
    </source>
</reference>
<evidence type="ECO:0000313" key="2">
    <source>
        <dbReference type="Proteomes" id="UP000282321"/>
    </source>
</evidence>
<dbReference type="AlphaFoldDB" id="A0A660S8C8"/>
<organism evidence="1 2">
    <name type="scientific">candidate division TA06 bacterium</name>
    <dbReference type="NCBI Taxonomy" id="2250710"/>
    <lineage>
        <taxon>Bacteria</taxon>
        <taxon>Bacteria division TA06</taxon>
    </lineage>
</organism>
<dbReference type="Pfam" id="PF11950">
    <property type="entry name" value="DUF3467"/>
    <property type="match status" value="1"/>
</dbReference>
<proteinExistence type="predicted"/>
<protein>
    <submittedName>
        <fullName evidence="1">DUF3467 domain-containing protein</fullName>
    </submittedName>
</protein>
<comment type="caution">
    <text evidence="1">The sequence shown here is derived from an EMBL/GenBank/DDBJ whole genome shotgun (WGS) entry which is preliminary data.</text>
</comment>
<evidence type="ECO:0000313" key="1">
    <source>
        <dbReference type="EMBL" id="RKX65613.1"/>
    </source>
</evidence>
<accession>A0A660S8C8</accession>
<sequence length="94" mass="10968">MEQKKINIKLEKEQAEGIYSNIVIVSHSPSEFIMDFARIMPGVNEAKVYSRIVMTPQNAKMFLKTMEDNIKRYEKQFGEIKVLNNREQNIGFTP</sequence>
<dbReference type="InterPro" id="IPR021857">
    <property type="entry name" value="DUF3467"/>
</dbReference>